<protein>
    <submittedName>
        <fullName evidence="21">Ligand-gated channel</fullName>
    </submittedName>
</protein>
<dbReference type="FunFam" id="2.170.130.10:FF:000010">
    <property type="entry name" value="Ferripyoverdine receptor"/>
    <property type="match status" value="1"/>
</dbReference>
<dbReference type="InterPro" id="IPR000531">
    <property type="entry name" value="Beta-barrel_TonB"/>
</dbReference>
<evidence type="ECO:0000256" key="6">
    <source>
        <dbReference type="ARBA" id="ARBA00022692"/>
    </source>
</evidence>
<reference evidence="21" key="1">
    <citation type="journal article" date="2014" name="Int. J. Syst. Evol. Microbiol.">
        <title>Complete genome sequence of Corynebacterium casei LMG S-19264T (=DSM 44701T), isolated from a smear-ripened cheese.</title>
        <authorList>
            <consortium name="US DOE Joint Genome Institute (JGI-PGF)"/>
            <person name="Walter F."/>
            <person name="Albersmeier A."/>
            <person name="Kalinowski J."/>
            <person name="Ruckert C."/>
        </authorList>
    </citation>
    <scope>NUCLEOTIDE SEQUENCE</scope>
    <source>
        <strain evidence="21">CCM 7086</strain>
    </source>
</reference>
<dbReference type="NCBIfam" id="TIGR01783">
    <property type="entry name" value="TonB-siderophor"/>
    <property type="match status" value="1"/>
</dbReference>
<comment type="similarity">
    <text evidence="2 14 16">Belongs to the TonB-dependent receptor family.</text>
</comment>
<evidence type="ECO:0000256" key="12">
    <source>
        <dbReference type="ARBA" id="ARBA00023170"/>
    </source>
</evidence>
<dbReference type="RefSeq" id="WP_188395088.1">
    <property type="nucleotide sequence ID" value="NZ_BMCG01000002.1"/>
</dbReference>
<dbReference type="SUPFAM" id="SSF56935">
    <property type="entry name" value="Porins"/>
    <property type="match status" value="1"/>
</dbReference>
<dbReference type="PROSITE" id="PS52016">
    <property type="entry name" value="TONB_DEPENDENT_REC_3"/>
    <property type="match status" value="1"/>
</dbReference>
<dbReference type="InterPro" id="IPR037066">
    <property type="entry name" value="Plug_dom_sf"/>
</dbReference>
<dbReference type="Gene3D" id="2.170.130.10">
    <property type="entry name" value="TonB-dependent receptor, plug domain"/>
    <property type="match status" value="1"/>
</dbReference>
<evidence type="ECO:0000259" key="20">
    <source>
        <dbReference type="Pfam" id="PF07715"/>
    </source>
</evidence>
<keyword evidence="8" id="KW-0408">Iron</keyword>
<evidence type="ECO:0000313" key="22">
    <source>
        <dbReference type="Proteomes" id="UP000620266"/>
    </source>
</evidence>
<dbReference type="GO" id="GO:0038023">
    <property type="term" value="F:signaling receptor activity"/>
    <property type="evidence" value="ECO:0007669"/>
    <property type="project" value="InterPro"/>
</dbReference>
<keyword evidence="7 18" id="KW-0732">Signal</keyword>
<dbReference type="Pfam" id="PF00593">
    <property type="entry name" value="TonB_dep_Rec_b-barrel"/>
    <property type="match status" value="1"/>
</dbReference>
<reference evidence="21" key="2">
    <citation type="submission" date="2020-09" db="EMBL/GenBank/DDBJ databases">
        <authorList>
            <person name="Sun Q."/>
            <person name="Sedlacek I."/>
        </authorList>
    </citation>
    <scope>NUCLEOTIDE SEQUENCE</scope>
    <source>
        <strain evidence="21">CCM 7086</strain>
    </source>
</reference>
<gene>
    <name evidence="21" type="primary">pbuA</name>
    <name evidence="21" type="ORF">GCM10007205_09940</name>
</gene>
<evidence type="ECO:0000256" key="8">
    <source>
        <dbReference type="ARBA" id="ARBA00023004"/>
    </source>
</evidence>
<feature type="domain" description="TonB-dependent receptor-like beta-barrel" evidence="19">
    <location>
        <begin position="278"/>
        <end position="732"/>
    </location>
</feature>
<feature type="signal peptide" evidence="18">
    <location>
        <begin position="1"/>
        <end position="29"/>
    </location>
</feature>
<keyword evidence="4 14" id="KW-1134">Transmembrane beta strand</keyword>
<comment type="caution">
    <text evidence="21">The sequence shown here is derived from an EMBL/GenBank/DDBJ whole genome shotgun (WGS) entry which is preliminary data.</text>
</comment>
<evidence type="ECO:0000256" key="2">
    <source>
        <dbReference type="ARBA" id="ARBA00009810"/>
    </source>
</evidence>
<name>A0A8J2XXP3_9BURK</name>
<dbReference type="AlphaFoldDB" id="A0A8J2XXP3"/>
<dbReference type="PANTHER" id="PTHR32552">
    <property type="entry name" value="FERRICHROME IRON RECEPTOR-RELATED"/>
    <property type="match status" value="1"/>
</dbReference>
<evidence type="ECO:0000256" key="14">
    <source>
        <dbReference type="PROSITE-ProRule" id="PRU01360"/>
    </source>
</evidence>
<accession>A0A8J2XXP3</accession>
<keyword evidence="22" id="KW-1185">Reference proteome</keyword>
<feature type="domain" description="TonB-dependent receptor plug" evidence="20">
    <location>
        <begin position="102"/>
        <end position="203"/>
    </location>
</feature>
<keyword evidence="5" id="KW-0410">Iron transport</keyword>
<keyword evidence="13 14" id="KW-0998">Cell outer membrane</keyword>
<evidence type="ECO:0000256" key="4">
    <source>
        <dbReference type="ARBA" id="ARBA00022452"/>
    </source>
</evidence>
<dbReference type="InterPro" id="IPR010105">
    <property type="entry name" value="TonB_sidphr_rcpt"/>
</dbReference>
<dbReference type="GO" id="GO:0015891">
    <property type="term" value="P:siderophore transport"/>
    <property type="evidence" value="ECO:0007669"/>
    <property type="project" value="InterPro"/>
</dbReference>
<evidence type="ECO:0000256" key="11">
    <source>
        <dbReference type="ARBA" id="ARBA00023136"/>
    </source>
</evidence>
<dbReference type="Proteomes" id="UP000620266">
    <property type="component" value="Unassembled WGS sequence"/>
</dbReference>
<keyword evidence="6 14" id="KW-0812">Transmembrane</keyword>
<dbReference type="GO" id="GO:0015344">
    <property type="term" value="F:siderophore uptake transmembrane transporter activity"/>
    <property type="evidence" value="ECO:0007669"/>
    <property type="project" value="TreeGrafter"/>
</dbReference>
<evidence type="ECO:0000256" key="15">
    <source>
        <dbReference type="PROSITE-ProRule" id="PRU10144"/>
    </source>
</evidence>
<keyword evidence="12" id="KW-0675">Receptor</keyword>
<dbReference type="Gene3D" id="2.40.170.20">
    <property type="entry name" value="TonB-dependent receptor, beta-barrel domain"/>
    <property type="match status" value="1"/>
</dbReference>
<feature type="compositionally biased region" description="Basic and acidic residues" evidence="17">
    <location>
        <begin position="43"/>
        <end position="54"/>
    </location>
</feature>
<evidence type="ECO:0000256" key="13">
    <source>
        <dbReference type="ARBA" id="ARBA00023237"/>
    </source>
</evidence>
<sequence length="764" mass="84164">MKPTYFVGRLTRLLVTLAALSAFTSPVIAQHSPAHEAQSPLLEAERSSEDDRSKGLASASGRHATQQRLPTVHVTGISTVTEGRDSYTSPAMTIGSKTAQSLRQTPQSVSVITQQRLQDQNLTSLDAALGQSTGITVNNTLNRSASLFARGFLVSNAQIDGVPVAMPTNNYSFDTADLAIYDHVEVLRGAAGLLNGAGTPGAVIGLVRKRPTQERQFRASASYGSWNNKRIEIDGSAPLNTDGSLRARGVVVKEDREFFYDVAEQDRALVYGVVEYDLSAQTRFTVGASHQDVTGIPINGTNLPRYSNGADLKLPRSTFPGAAWNREKAKNTELFGEMEHHFTSDWKLKVGATRTLSRTDSKIGFLLGAIDPVTGTGSFQRGNAVDAEVERQGLDAFLSGSFEAWGRRHEVVLGANRSEHRYRSDIISLYPMPYTPVDIFNYDPYSVPEPMTPVSPNGANEQNTTQSGIYGTLRLKLADATTLILGARDSHWEFKQHNLRTGVVASDYSDRAITPFAGLVVDLDRTWSAYASYADVFEVQNRFMFDGRQLDPTTGANYEIGLKGELFDGRLSTSLALFHIERKNIAQRDPVNTDPTACNNSACYVQGGETRSQGFEAEASGALSANWNLFAGYTYNTTKYVRDRTITGAPSINEGEPLAAWVPRHIFRLWTTYQLPGELNRWNVGGGVNAQTMFYRVLSGQRMEQPGYALWNARVAYRIDQNWTVAALLNNVFDKTYYGRFNLLDQGTMYGEPRSFMLTLRGSF</sequence>
<dbReference type="PANTHER" id="PTHR32552:SF74">
    <property type="entry name" value="HYDROXAMATE SIDEROPHORE RECEPTOR FHUE"/>
    <property type="match status" value="1"/>
</dbReference>
<feature type="region of interest" description="Disordered" evidence="17">
    <location>
        <begin position="31"/>
        <end position="106"/>
    </location>
</feature>
<evidence type="ECO:0000259" key="19">
    <source>
        <dbReference type="Pfam" id="PF00593"/>
    </source>
</evidence>
<dbReference type="InterPro" id="IPR010917">
    <property type="entry name" value="TonB_rcpt_CS"/>
</dbReference>
<evidence type="ECO:0000256" key="16">
    <source>
        <dbReference type="RuleBase" id="RU003357"/>
    </source>
</evidence>
<dbReference type="Pfam" id="PF07715">
    <property type="entry name" value="Plug"/>
    <property type="match status" value="1"/>
</dbReference>
<evidence type="ECO:0000256" key="18">
    <source>
        <dbReference type="SAM" id="SignalP"/>
    </source>
</evidence>
<keyword evidence="9" id="KW-0406">Ion transport</keyword>
<evidence type="ECO:0000256" key="9">
    <source>
        <dbReference type="ARBA" id="ARBA00023065"/>
    </source>
</evidence>
<evidence type="ECO:0000256" key="3">
    <source>
        <dbReference type="ARBA" id="ARBA00022448"/>
    </source>
</evidence>
<comment type="subcellular location">
    <subcellularLocation>
        <location evidence="1 14">Cell outer membrane</location>
        <topology evidence="1 14">Multi-pass membrane protein</topology>
    </subcellularLocation>
</comment>
<dbReference type="EMBL" id="BMCG01000002">
    <property type="protein sequence ID" value="GGC02773.1"/>
    <property type="molecule type" value="Genomic_DNA"/>
</dbReference>
<feature type="chain" id="PRO_5035288505" evidence="18">
    <location>
        <begin position="30"/>
        <end position="764"/>
    </location>
</feature>
<dbReference type="InterPro" id="IPR012910">
    <property type="entry name" value="Plug_dom"/>
</dbReference>
<evidence type="ECO:0000256" key="1">
    <source>
        <dbReference type="ARBA" id="ARBA00004571"/>
    </source>
</evidence>
<evidence type="ECO:0000256" key="10">
    <source>
        <dbReference type="ARBA" id="ARBA00023077"/>
    </source>
</evidence>
<dbReference type="CDD" id="cd01347">
    <property type="entry name" value="ligand_gated_channel"/>
    <property type="match status" value="1"/>
</dbReference>
<evidence type="ECO:0000256" key="5">
    <source>
        <dbReference type="ARBA" id="ARBA00022496"/>
    </source>
</evidence>
<keyword evidence="3 14" id="KW-0813">Transport</keyword>
<dbReference type="GO" id="GO:0009279">
    <property type="term" value="C:cell outer membrane"/>
    <property type="evidence" value="ECO:0007669"/>
    <property type="project" value="UniProtKB-SubCell"/>
</dbReference>
<dbReference type="PROSITE" id="PS01156">
    <property type="entry name" value="TONB_DEPENDENT_REC_2"/>
    <property type="match status" value="1"/>
</dbReference>
<keyword evidence="11 14" id="KW-0472">Membrane</keyword>
<organism evidence="21 22">
    <name type="scientific">Oxalicibacterium flavum</name>
    <dbReference type="NCBI Taxonomy" id="179467"/>
    <lineage>
        <taxon>Bacteria</taxon>
        <taxon>Pseudomonadati</taxon>
        <taxon>Pseudomonadota</taxon>
        <taxon>Betaproteobacteria</taxon>
        <taxon>Burkholderiales</taxon>
        <taxon>Oxalobacteraceae</taxon>
        <taxon>Oxalicibacterium</taxon>
    </lineage>
</organism>
<feature type="short sequence motif" description="TonB C-terminal box" evidence="15">
    <location>
        <begin position="747"/>
        <end position="764"/>
    </location>
</feature>
<proteinExistence type="inferred from homology"/>
<evidence type="ECO:0000256" key="7">
    <source>
        <dbReference type="ARBA" id="ARBA00022729"/>
    </source>
</evidence>
<evidence type="ECO:0000313" key="21">
    <source>
        <dbReference type="EMBL" id="GGC02773.1"/>
    </source>
</evidence>
<keyword evidence="10 16" id="KW-0798">TonB box</keyword>
<dbReference type="InterPro" id="IPR039426">
    <property type="entry name" value="TonB-dep_rcpt-like"/>
</dbReference>
<feature type="compositionally biased region" description="Polar residues" evidence="17">
    <location>
        <begin position="76"/>
        <end position="106"/>
    </location>
</feature>
<dbReference type="InterPro" id="IPR036942">
    <property type="entry name" value="Beta-barrel_TonB_sf"/>
</dbReference>
<evidence type="ECO:0000256" key="17">
    <source>
        <dbReference type="SAM" id="MobiDB-lite"/>
    </source>
</evidence>